<dbReference type="OrthoDB" id="3170677at2"/>
<dbReference type="PIRSF" id="PIRSF006060">
    <property type="entry name" value="AA_transporter"/>
    <property type="match status" value="1"/>
</dbReference>
<organism evidence="9 10">
    <name type="scientific">Thermogemmatispora tikiterensis</name>
    <dbReference type="NCBI Taxonomy" id="1825093"/>
    <lineage>
        <taxon>Bacteria</taxon>
        <taxon>Bacillati</taxon>
        <taxon>Chloroflexota</taxon>
        <taxon>Ktedonobacteria</taxon>
        <taxon>Thermogemmatisporales</taxon>
        <taxon>Thermogemmatisporaceae</taxon>
        <taxon>Thermogemmatispora</taxon>
    </lineage>
</organism>
<evidence type="ECO:0000313" key="9">
    <source>
        <dbReference type="EMBL" id="RAQ96599.1"/>
    </source>
</evidence>
<reference evidence="9 10" key="1">
    <citation type="submission" date="2016-08" db="EMBL/GenBank/DDBJ databases">
        <title>Analysis of Carbohydrate Active Enzymes in Thermogemmatispora T81 Reveals Carbohydrate Degradation Ability.</title>
        <authorList>
            <person name="Tomazini A."/>
            <person name="Lal S."/>
            <person name="Stott M."/>
            <person name="Henrissat B."/>
            <person name="Polikarpov I."/>
            <person name="Sparling R."/>
            <person name="Levin D.B."/>
        </authorList>
    </citation>
    <scope>NUCLEOTIDE SEQUENCE [LARGE SCALE GENOMIC DNA]</scope>
    <source>
        <strain evidence="9 10">T81</strain>
    </source>
</reference>
<feature type="transmembrane region" description="Helical" evidence="8">
    <location>
        <begin position="21"/>
        <end position="43"/>
    </location>
</feature>
<accession>A0A328VHU0</accession>
<evidence type="ECO:0000256" key="5">
    <source>
        <dbReference type="ARBA" id="ARBA00022989"/>
    </source>
</evidence>
<dbReference type="Pfam" id="PF13520">
    <property type="entry name" value="AA_permease_2"/>
    <property type="match status" value="1"/>
</dbReference>
<feature type="transmembrane region" description="Helical" evidence="8">
    <location>
        <begin position="246"/>
        <end position="269"/>
    </location>
</feature>
<dbReference type="GO" id="GO:0005886">
    <property type="term" value="C:plasma membrane"/>
    <property type="evidence" value="ECO:0007669"/>
    <property type="project" value="UniProtKB-SubCell"/>
</dbReference>
<dbReference type="RefSeq" id="WP_112430299.1">
    <property type="nucleotide sequence ID" value="NZ_MCIF01000002.1"/>
</dbReference>
<dbReference type="EMBL" id="MCIF01000002">
    <property type="protein sequence ID" value="RAQ96599.1"/>
    <property type="molecule type" value="Genomic_DNA"/>
</dbReference>
<feature type="transmembrane region" description="Helical" evidence="8">
    <location>
        <begin position="300"/>
        <end position="325"/>
    </location>
</feature>
<feature type="region of interest" description="Disordered" evidence="7">
    <location>
        <begin position="502"/>
        <end position="521"/>
    </location>
</feature>
<feature type="transmembrane region" description="Helical" evidence="8">
    <location>
        <begin position="55"/>
        <end position="75"/>
    </location>
</feature>
<feature type="transmembrane region" description="Helical" evidence="8">
    <location>
        <begin position="459"/>
        <end position="482"/>
    </location>
</feature>
<dbReference type="InterPro" id="IPR002293">
    <property type="entry name" value="AA/rel_permease1"/>
</dbReference>
<dbReference type="Gene3D" id="1.20.1740.10">
    <property type="entry name" value="Amino acid/polyamine transporter I"/>
    <property type="match status" value="1"/>
</dbReference>
<keyword evidence="4 8" id="KW-0812">Transmembrane</keyword>
<feature type="compositionally biased region" description="Low complexity" evidence="7">
    <location>
        <begin position="510"/>
        <end position="521"/>
    </location>
</feature>
<proteinExistence type="predicted"/>
<comment type="subcellular location">
    <subcellularLocation>
        <location evidence="1">Cell membrane</location>
        <topology evidence="1">Multi-pass membrane protein</topology>
    </subcellularLocation>
</comment>
<sequence>METAAENSGTVLRSERIAGGILPKVLNSFDMVAIFVAIVLFISNSSVVTGAGAAAFIYWILGFLTFLIPGAIVTGQLGLMFPGEGSIYVWTTRAFGAFMGFFAGFCAWWPGVLVMIATGDAVVSLIQQLGSQYGLSLLAEPWQQGLVILLVIALSCVLSVLRFRVTQNLVNVIFVAYGGAILLVGLAGLIWLLSGHPAQADFSAAHWQLNNTNYTFYGLVILALLGIEVPLNMGVEIQNTRAITRYLLWGSVVVMLAYLLGTFGVMMAVPPAIQSQGNPSVVAAAVKYGFGPAGNVLATIVNLIFIGFFLFNTVVYNYSFGRLLFVSGLDRRLPTMMSKVNRNRVPWVAVLVQSIISGVLTVITFIIAPFVIQALKPSDLSTVVYDVLQAAVTIIWCISMVFLFIDVIYIRYKYRESFQRVQLAPDWVFYLCAVIGCVASAFGVAVIFISPWTTLINTLAWDLSLVGFAAISLVAGAVIYFIGQATMRRDVSDEEILAEVIGSPEDVNPASDAAGGSSASA</sequence>
<dbReference type="GO" id="GO:0022857">
    <property type="term" value="F:transmembrane transporter activity"/>
    <property type="evidence" value="ECO:0007669"/>
    <property type="project" value="InterPro"/>
</dbReference>
<evidence type="ECO:0000256" key="8">
    <source>
        <dbReference type="SAM" id="Phobius"/>
    </source>
</evidence>
<evidence type="ECO:0000256" key="3">
    <source>
        <dbReference type="ARBA" id="ARBA00022475"/>
    </source>
</evidence>
<feature type="transmembrane region" description="Helical" evidence="8">
    <location>
        <begin position="173"/>
        <end position="194"/>
    </location>
</feature>
<feature type="transmembrane region" description="Helical" evidence="8">
    <location>
        <begin position="387"/>
        <end position="408"/>
    </location>
</feature>
<name>A0A328VHU0_9CHLR</name>
<dbReference type="PANTHER" id="PTHR42770">
    <property type="entry name" value="AMINO ACID TRANSPORTER-RELATED"/>
    <property type="match status" value="1"/>
</dbReference>
<evidence type="ECO:0000313" key="10">
    <source>
        <dbReference type="Proteomes" id="UP000248706"/>
    </source>
</evidence>
<feature type="transmembrane region" description="Helical" evidence="8">
    <location>
        <begin position="87"/>
        <end position="110"/>
    </location>
</feature>
<evidence type="ECO:0000256" key="1">
    <source>
        <dbReference type="ARBA" id="ARBA00004651"/>
    </source>
</evidence>
<keyword evidence="3" id="KW-1003">Cell membrane</keyword>
<dbReference type="InterPro" id="IPR050367">
    <property type="entry name" value="APC_superfamily"/>
</dbReference>
<keyword evidence="5 8" id="KW-1133">Transmembrane helix</keyword>
<feature type="transmembrane region" description="Helical" evidence="8">
    <location>
        <begin position="428"/>
        <end position="453"/>
    </location>
</feature>
<evidence type="ECO:0000256" key="2">
    <source>
        <dbReference type="ARBA" id="ARBA00022448"/>
    </source>
</evidence>
<feature type="transmembrane region" description="Helical" evidence="8">
    <location>
        <begin position="142"/>
        <end position="161"/>
    </location>
</feature>
<keyword evidence="10" id="KW-1185">Reference proteome</keyword>
<evidence type="ECO:0000256" key="6">
    <source>
        <dbReference type="ARBA" id="ARBA00023136"/>
    </source>
</evidence>
<gene>
    <name evidence="9" type="ORF">A4R35_13715</name>
</gene>
<dbReference type="Proteomes" id="UP000248706">
    <property type="component" value="Unassembled WGS sequence"/>
</dbReference>
<feature type="transmembrane region" description="Helical" evidence="8">
    <location>
        <begin position="345"/>
        <end position="375"/>
    </location>
</feature>
<evidence type="ECO:0000256" key="7">
    <source>
        <dbReference type="SAM" id="MobiDB-lite"/>
    </source>
</evidence>
<evidence type="ECO:0000256" key="4">
    <source>
        <dbReference type="ARBA" id="ARBA00022692"/>
    </source>
</evidence>
<feature type="transmembrane region" description="Helical" evidence="8">
    <location>
        <begin position="214"/>
        <end position="234"/>
    </location>
</feature>
<protein>
    <submittedName>
        <fullName evidence="9">Gamma-aminobutyrate permease-like transporter</fullName>
    </submittedName>
</protein>
<comment type="caution">
    <text evidence="9">The sequence shown here is derived from an EMBL/GenBank/DDBJ whole genome shotgun (WGS) entry which is preliminary data.</text>
</comment>
<keyword evidence="2" id="KW-0813">Transport</keyword>
<keyword evidence="6 8" id="KW-0472">Membrane</keyword>
<dbReference type="PANTHER" id="PTHR42770:SF15">
    <property type="entry name" value="GLUTAMATE_GAMMA-AMINOBUTYRATE ANTIPORTER-RELATED"/>
    <property type="match status" value="1"/>
</dbReference>
<dbReference type="AlphaFoldDB" id="A0A328VHU0"/>